<sequence>MVDAAINHTAVEVKAPEGRPSDYFGEKVFGRAAMRKYLDKRTYAALLDTMENRTPLTREVADSIAAGMRQWALEHGADHYTHWFQPLTGGTAEKHDAFAEP</sequence>
<dbReference type="PANTHER" id="PTHR42974:SF1">
    <property type="entry name" value="TYPE-3 GLUTAMINE SYNTHETASE"/>
    <property type="match status" value="1"/>
</dbReference>
<evidence type="ECO:0000313" key="3">
    <source>
        <dbReference type="Proteomes" id="UP000886844"/>
    </source>
</evidence>
<dbReference type="Pfam" id="PF12437">
    <property type="entry name" value="GSIII_N"/>
    <property type="match status" value="1"/>
</dbReference>
<protein>
    <submittedName>
        <fullName evidence="2">Glutamine synthetase III</fullName>
    </submittedName>
</protein>
<organism evidence="2 3">
    <name type="scientific">Candidatus Alistipes intestinigallinarum</name>
    <dbReference type="NCBI Taxonomy" id="2838440"/>
    <lineage>
        <taxon>Bacteria</taxon>
        <taxon>Pseudomonadati</taxon>
        <taxon>Bacteroidota</taxon>
        <taxon>Bacteroidia</taxon>
        <taxon>Bacteroidales</taxon>
        <taxon>Rikenellaceae</taxon>
        <taxon>Alistipes</taxon>
    </lineage>
</organism>
<dbReference type="InterPro" id="IPR052725">
    <property type="entry name" value="GS_Type-3"/>
</dbReference>
<feature type="domain" description="Glutamine synthetase type III N-terminal" evidence="1">
    <location>
        <begin position="21"/>
        <end position="100"/>
    </location>
</feature>
<dbReference type="InterPro" id="IPR022147">
    <property type="entry name" value="GSIII_N"/>
</dbReference>
<accession>A0A9D2CBU7</accession>
<gene>
    <name evidence="2" type="ORF">H9828_02560</name>
</gene>
<name>A0A9D2CBU7_9BACT</name>
<evidence type="ECO:0000313" key="2">
    <source>
        <dbReference type="EMBL" id="HIY68284.1"/>
    </source>
</evidence>
<feature type="non-terminal residue" evidence="2">
    <location>
        <position position="101"/>
    </location>
</feature>
<dbReference type="EMBL" id="DXDA01000022">
    <property type="protein sequence ID" value="HIY68284.1"/>
    <property type="molecule type" value="Genomic_DNA"/>
</dbReference>
<reference evidence="2" key="2">
    <citation type="submission" date="2021-04" db="EMBL/GenBank/DDBJ databases">
        <authorList>
            <person name="Gilroy R."/>
        </authorList>
    </citation>
    <scope>NUCLEOTIDE SEQUENCE</scope>
    <source>
        <strain evidence="2">5134</strain>
    </source>
</reference>
<evidence type="ECO:0000259" key="1">
    <source>
        <dbReference type="Pfam" id="PF12437"/>
    </source>
</evidence>
<comment type="caution">
    <text evidence="2">The sequence shown here is derived from an EMBL/GenBank/DDBJ whole genome shotgun (WGS) entry which is preliminary data.</text>
</comment>
<reference evidence="2" key="1">
    <citation type="journal article" date="2021" name="PeerJ">
        <title>Extensive microbial diversity within the chicken gut microbiome revealed by metagenomics and culture.</title>
        <authorList>
            <person name="Gilroy R."/>
            <person name="Ravi A."/>
            <person name="Getino M."/>
            <person name="Pursley I."/>
            <person name="Horton D.L."/>
            <person name="Alikhan N.F."/>
            <person name="Baker D."/>
            <person name="Gharbi K."/>
            <person name="Hall N."/>
            <person name="Watson M."/>
            <person name="Adriaenssens E.M."/>
            <person name="Foster-Nyarko E."/>
            <person name="Jarju S."/>
            <person name="Secka A."/>
            <person name="Antonio M."/>
            <person name="Oren A."/>
            <person name="Chaudhuri R.R."/>
            <person name="La Ragione R."/>
            <person name="Hildebrand F."/>
            <person name="Pallen M.J."/>
        </authorList>
    </citation>
    <scope>NUCLEOTIDE SEQUENCE</scope>
    <source>
        <strain evidence="2">5134</strain>
    </source>
</reference>
<dbReference type="PANTHER" id="PTHR42974">
    <property type="entry name" value="GLUTAMINE SYNTHETASE"/>
    <property type="match status" value="1"/>
</dbReference>
<proteinExistence type="predicted"/>
<dbReference type="Proteomes" id="UP000886844">
    <property type="component" value="Unassembled WGS sequence"/>
</dbReference>
<dbReference type="AlphaFoldDB" id="A0A9D2CBU7"/>
<dbReference type="GO" id="GO:0004356">
    <property type="term" value="F:glutamine synthetase activity"/>
    <property type="evidence" value="ECO:0007669"/>
    <property type="project" value="InterPro"/>
</dbReference>